<feature type="transmembrane region" description="Helical" evidence="2">
    <location>
        <begin position="89"/>
        <end position="107"/>
    </location>
</feature>
<sequence length="108" mass="12695">MPVVPTAEEAADQAGKEKDKASSQRPSQSETKPASATQKDKKDVAEWEDFTNTLNEEQKELFKRMVADQYRKTEAEEQARESSRRRFDINWGQVLMWVCILYVWIYYK</sequence>
<keyword evidence="2" id="KW-1133">Transmembrane helix</keyword>
<evidence type="ECO:0000256" key="1">
    <source>
        <dbReference type="SAM" id="MobiDB-lite"/>
    </source>
</evidence>
<gene>
    <name evidence="3" type="ORF">TGMAS_267430B</name>
</gene>
<evidence type="ECO:0000313" key="4">
    <source>
        <dbReference type="Proteomes" id="UP000028821"/>
    </source>
</evidence>
<dbReference type="VEuPathDB" id="ToxoDB:TGMAS_267430B"/>
<keyword evidence="2" id="KW-0812">Transmembrane</keyword>
<feature type="region of interest" description="Disordered" evidence="1">
    <location>
        <begin position="1"/>
        <end position="44"/>
    </location>
</feature>
<feature type="compositionally biased region" description="Polar residues" evidence="1">
    <location>
        <begin position="23"/>
        <end position="37"/>
    </location>
</feature>
<name>A0A086QMB8_TOXGO</name>
<evidence type="ECO:0000313" key="3">
    <source>
        <dbReference type="EMBL" id="KFH13750.1"/>
    </source>
</evidence>
<reference evidence="3 4" key="1">
    <citation type="submission" date="2014-04" db="EMBL/GenBank/DDBJ databases">
        <authorList>
            <person name="Sibley D."/>
            <person name="Venepally P."/>
            <person name="Karamycheva S."/>
            <person name="Hadjithomas M."/>
            <person name="Khan A."/>
            <person name="Brunk B."/>
            <person name="Roos D."/>
            <person name="Caler E."/>
            <person name="Lorenzi H."/>
        </authorList>
    </citation>
    <scope>NUCLEOTIDE SEQUENCE [LARGE SCALE GENOMIC DNA]</scope>
    <source>
        <strain evidence="3 4">MAS</strain>
    </source>
</reference>
<organism evidence="3 4">
    <name type="scientific">Toxoplasma gondii MAS</name>
    <dbReference type="NCBI Taxonomy" id="943118"/>
    <lineage>
        <taxon>Eukaryota</taxon>
        <taxon>Sar</taxon>
        <taxon>Alveolata</taxon>
        <taxon>Apicomplexa</taxon>
        <taxon>Conoidasida</taxon>
        <taxon>Coccidia</taxon>
        <taxon>Eucoccidiorida</taxon>
        <taxon>Eimeriorina</taxon>
        <taxon>Sarcocystidae</taxon>
        <taxon>Toxoplasma</taxon>
    </lineage>
</organism>
<dbReference type="Proteomes" id="UP000028821">
    <property type="component" value="Unassembled WGS sequence"/>
</dbReference>
<evidence type="ECO:0000256" key="2">
    <source>
        <dbReference type="SAM" id="Phobius"/>
    </source>
</evidence>
<accession>A0A086QMB8</accession>
<protein>
    <submittedName>
        <fullName evidence="3">DnaJ domain-containing protein</fullName>
    </submittedName>
</protein>
<proteinExistence type="predicted"/>
<dbReference type="AlphaFoldDB" id="A0A086QMB8"/>
<dbReference type="EMBL" id="AEXC02001359">
    <property type="protein sequence ID" value="KFH13750.1"/>
    <property type="molecule type" value="Genomic_DNA"/>
</dbReference>
<keyword evidence="2" id="KW-0472">Membrane</keyword>
<comment type="caution">
    <text evidence="3">The sequence shown here is derived from an EMBL/GenBank/DDBJ whole genome shotgun (WGS) entry which is preliminary data.</text>
</comment>